<organism evidence="2 3">
    <name type="scientific">Lactarius akahatsu</name>
    <dbReference type="NCBI Taxonomy" id="416441"/>
    <lineage>
        <taxon>Eukaryota</taxon>
        <taxon>Fungi</taxon>
        <taxon>Dikarya</taxon>
        <taxon>Basidiomycota</taxon>
        <taxon>Agaricomycotina</taxon>
        <taxon>Agaricomycetes</taxon>
        <taxon>Russulales</taxon>
        <taxon>Russulaceae</taxon>
        <taxon>Lactarius</taxon>
    </lineage>
</organism>
<dbReference type="InterPro" id="IPR011893">
    <property type="entry name" value="Selenoprotein_Rdx-typ"/>
</dbReference>
<gene>
    <name evidence="2" type="ORF">EDB92DRAFT_1833794</name>
</gene>
<protein>
    <submittedName>
        <fullName evidence="2">Rdx family-domain-containing protein</fullName>
    </submittedName>
</protein>
<keyword evidence="3" id="KW-1185">Reference proteome</keyword>
<name>A0AAD4LU62_9AGAM</name>
<keyword evidence="1" id="KW-0676">Redox-active center</keyword>
<evidence type="ECO:0000313" key="3">
    <source>
        <dbReference type="Proteomes" id="UP001201163"/>
    </source>
</evidence>
<evidence type="ECO:0000256" key="1">
    <source>
        <dbReference type="ARBA" id="ARBA00023284"/>
    </source>
</evidence>
<proteinExistence type="predicted"/>
<accession>A0AAD4LU62</accession>
<reference evidence="2" key="1">
    <citation type="submission" date="2022-01" db="EMBL/GenBank/DDBJ databases">
        <title>Comparative genomics reveals a dynamic genome evolution in the ectomycorrhizal milk-cap (Lactarius) mushrooms.</title>
        <authorList>
            <consortium name="DOE Joint Genome Institute"/>
            <person name="Lebreton A."/>
            <person name="Tang N."/>
            <person name="Kuo A."/>
            <person name="LaButti K."/>
            <person name="Drula E."/>
            <person name="Barry K."/>
            <person name="Clum A."/>
            <person name="Lipzen A."/>
            <person name="Mousain D."/>
            <person name="Ng V."/>
            <person name="Wang R."/>
            <person name="Wang X."/>
            <person name="Dai Y."/>
            <person name="Henrissat B."/>
            <person name="Grigoriev I.V."/>
            <person name="Guerin-Laguette A."/>
            <person name="Yu F."/>
            <person name="Martin F.M."/>
        </authorList>
    </citation>
    <scope>NUCLEOTIDE SEQUENCE</scope>
    <source>
        <strain evidence="2">QP</strain>
    </source>
</reference>
<dbReference type="Pfam" id="PF10262">
    <property type="entry name" value="Rdx"/>
    <property type="match status" value="1"/>
</dbReference>
<dbReference type="Proteomes" id="UP001201163">
    <property type="component" value="Unassembled WGS sequence"/>
</dbReference>
<dbReference type="PANTHER" id="PTHR36417">
    <property type="entry name" value="SELENOPROTEIN DOMAIN PROTEIN (AFU_ORTHOLOGUE AFUA_1G05220)"/>
    <property type="match status" value="1"/>
</dbReference>
<sequence>MASSNVQTDGTQLPTDEPLYDPMNPSTFVAPSPSTPYSVIIEFCDRCRWLHRATWTSTELFLTFPPPTIRSITIIPLNSEDTAGRFRVWLTVDEGSSPILMWDRKVEGNFPELKVLKQRIRDRIQPDRSLGHSDQCKK</sequence>
<dbReference type="AlphaFoldDB" id="A0AAD4LU62"/>
<dbReference type="PANTHER" id="PTHR36417:SF2">
    <property type="entry name" value="SELENOPROTEIN DOMAIN PROTEIN (AFU_ORTHOLOGUE AFUA_1G05220)"/>
    <property type="match status" value="1"/>
</dbReference>
<dbReference type="Gene3D" id="3.40.30.10">
    <property type="entry name" value="Glutaredoxin"/>
    <property type="match status" value="1"/>
</dbReference>
<comment type="caution">
    <text evidence="2">The sequence shown here is derived from an EMBL/GenBank/DDBJ whole genome shotgun (WGS) entry which is preliminary data.</text>
</comment>
<dbReference type="InterPro" id="IPR036249">
    <property type="entry name" value="Thioredoxin-like_sf"/>
</dbReference>
<dbReference type="SUPFAM" id="SSF52833">
    <property type="entry name" value="Thioredoxin-like"/>
    <property type="match status" value="1"/>
</dbReference>
<dbReference type="EMBL" id="JAKELL010000004">
    <property type="protein sequence ID" value="KAH8999366.1"/>
    <property type="molecule type" value="Genomic_DNA"/>
</dbReference>
<evidence type="ECO:0000313" key="2">
    <source>
        <dbReference type="EMBL" id="KAH8999366.1"/>
    </source>
</evidence>